<evidence type="ECO:0000313" key="2">
    <source>
        <dbReference type="WBParaSite" id="PEQ_0000239701-mRNA-1"/>
    </source>
</evidence>
<protein>
    <submittedName>
        <fullName evidence="2">AraC family transcriptional regulator</fullName>
    </submittedName>
</protein>
<dbReference type="Proteomes" id="UP000887564">
    <property type="component" value="Unplaced"/>
</dbReference>
<accession>A0A914RKM1</accession>
<dbReference type="WBParaSite" id="PEQ_0000239701-mRNA-1">
    <property type="protein sequence ID" value="PEQ_0000239701-mRNA-1"/>
    <property type="gene ID" value="PEQ_0000239701"/>
</dbReference>
<name>A0A914RKM1_PAREQ</name>
<sequence length="53" mass="6203">MTTRNHFFDGWRHQVGHSFRPAAFEDHPLYAADPEFPVQFLLLHVHAPPEVHV</sequence>
<organism evidence="1 2">
    <name type="scientific">Parascaris equorum</name>
    <name type="common">Equine roundworm</name>
    <dbReference type="NCBI Taxonomy" id="6256"/>
    <lineage>
        <taxon>Eukaryota</taxon>
        <taxon>Metazoa</taxon>
        <taxon>Ecdysozoa</taxon>
        <taxon>Nematoda</taxon>
        <taxon>Chromadorea</taxon>
        <taxon>Rhabditida</taxon>
        <taxon>Spirurina</taxon>
        <taxon>Ascaridomorpha</taxon>
        <taxon>Ascaridoidea</taxon>
        <taxon>Ascarididae</taxon>
        <taxon>Parascaris</taxon>
    </lineage>
</organism>
<reference evidence="2" key="1">
    <citation type="submission" date="2022-11" db="UniProtKB">
        <authorList>
            <consortium name="WormBaseParasite"/>
        </authorList>
    </citation>
    <scope>IDENTIFICATION</scope>
</reference>
<dbReference type="AlphaFoldDB" id="A0A914RKM1"/>
<proteinExistence type="predicted"/>
<keyword evidence="1" id="KW-1185">Reference proteome</keyword>
<evidence type="ECO:0000313" key="1">
    <source>
        <dbReference type="Proteomes" id="UP000887564"/>
    </source>
</evidence>